<dbReference type="InterPro" id="IPR008969">
    <property type="entry name" value="CarboxyPept-like_regulatory"/>
</dbReference>
<evidence type="ECO:0000256" key="3">
    <source>
        <dbReference type="ARBA" id="ARBA00022448"/>
    </source>
</evidence>
<feature type="transmembrane region" description="Helical" evidence="8">
    <location>
        <begin position="431"/>
        <end position="448"/>
    </location>
</feature>
<evidence type="ECO:0000313" key="10">
    <source>
        <dbReference type="EMBL" id="BBO75605.1"/>
    </source>
</evidence>
<dbReference type="PANTHER" id="PTHR43568:SF1">
    <property type="entry name" value="P PROTEIN"/>
    <property type="match status" value="1"/>
</dbReference>
<dbReference type="GO" id="GO:0015105">
    <property type="term" value="F:arsenite transmembrane transporter activity"/>
    <property type="evidence" value="ECO:0007669"/>
    <property type="project" value="InterPro"/>
</dbReference>
<keyword evidence="11" id="KW-1185">Reference proteome</keyword>
<evidence type="ECO:0000256" key="7">
    <source>
        <dbReference type="ARBA" id="ARBA00023136"/>
    </source>
</evidence>
<dbReference type="EMBL" id="AP021875">
    <property type="protein sequence ID" value="BBO75605.1"/>
    <property type="molecule type" value="Genomic_DNA"/>
</dbReference>
<feature type="transmembrane region" description="Helical" evidence="8">
    <location>
        <begin position="327"/>
        <end position="347"/>
    </location>
</feature>
<keyword evidence="7 8" id="KW-0472">Membrane</keyword>
<comment type="subcellular location">
    <subcellularLocation>
        <location evidence="1">Cell membrane</location>
        <topology evidence="1">Multi-pass membrane protein</topology>
    </subcellularLocation>
</comment>
<dbReference type="PRINTS" id="PR00758">
    <property type="entry name" value="ARSENICPUMP"/>
</dbReference>
<dbReference type="InterPro" id="IPR051475">
    <property type="entry name" value="Diverse_Ion_Transporter"/>
</dbReference>
<dbReference type="Gene3D" id="2.60.40.10">
    <property type="entry name" value="Immunoglobulins"/>
    <property type="match status" value="1"/>
</dbReference>
<feature type="transmembrane region" description="Helical" evidence="8">
    <location>
        <begin position="168"/>
        <end position="188"/>
    </location>
</feature>
<dbReference type="InterPro" id="IPR000802">
    <property type="entry name" value="Arsenical_pump_ArsB"/>
</dbReference>
<evidence type="ECO:0000256" key="4">
    <source>
        <dbReference type="ARBA" id="ARBA00022475"/>
    </source>
</evidence>
<feature type="transmembrane region" description="Helical" evidence="8">
    <location>
        <begin position="468"/>
        <end position="486"/>
    </location>
</feature>
<dbReference type="GO" id="GO:0005886">
    <property type="term" value="C:plasma membrane"/>
    <property type="evidence" value="ECO:0007669"/>
    <property type="project" value="UniProtKB-SubCell"/>
</dbReference>
<evidence type="ECO:0000313" key="11">
    <source>
        <dbReference type="Proteomes" id="UP000427769"/>
    </source>
</evidence>
<name>A0A5K7Z4G6_9BACT</name>
<dbReference type="AlphaFoldDB" id="A0A5K7Z4G6"/>
<evidence type="ECO:0000256" key="6">
    <source>
        <dbReference type="ARBA" id="ARBA00022989"/>
    </source>
</evidence>
<organism evidence="10 11">
    <name type="scientific">Desulfosarcina widdelii</name>
    <dbReference type="NCBI Taxonomy" id="947919"/>
    <lineage>
        <taxon>Bacteria</taxon>
        <taxon>Pseudomonadati</taxon>
        <taxon>Thermodesulfobacteriota</taxon>
        <taxon>Desulfobacteria</taxon>
        <taxon>Desulfobacterales</taxon>
        <taxon>Desulfosarcinaceae</taxon>
        <taxon>Desulfosarcina</taxon>
    </lineage>
</organism>
<feature type="transmembrane region" description="Helical" evidence="8">
    <location>
        <begin position="242"/>
        <end position="260"/>
    </location>
</feature>
<keyword evidence="6 8" id="KW-1133">Transmembrane helix</keyword>
<dbReference type="InterPro" id="IPR004680">
    <property type="entry name" value="Cit_transptr-like_dom"/>
</dbReference>
<dbReference type="PANTHER" id="PTHR43568">
    <property type="entry name" value="P PROTEIN"/>
    <property type="match status" value="1"/>
</dbReference>
<reference evidence="10 11" key="1">
    <citation type="submission" date="2019-11" db="EMBL/GenBank/DDBJ databases">
        <title>Comparative genomics of hydrocarbon-degrading Desulfosarcina strains.</title>
        <authorList>
            <person name="Watanabe M."/>
            <person name="Kojima H."/>
            <person name="Fukui M."/>
        </authorList>
    </citation>
    <scope>NUCLEOTIDE SEQUENCE [LARGE SCALE GENOMIC DNA]</scope>
    <source>
        <strain evidence="10 11">PP31</strain>
    </source>
</reference>
<accession>A0A5K7Z4G6</accession>
<evidence type="ECO:0000256" key="8">
    <source>
        <dbReference type="SAM" id="Phobius"/>
    </source>
</evidence>
<keyword evidence="5 8" id="KW-0812">Transmembrane</keyword>
<dbReference type="SUPFAM" id="SSF49464">
    <property type="entry name" value="Carboxypeptidase regulatory domain-like"/>
    <property type="match status" value="1"/>
</dbReference>
<evidence type="ECO:0000256" key="5">
    <source>
        <dbReference type="ARBA" id="ARBA00022692"/>
    </source>
</evidence>
<feature type="transmembrane region" description="Helical" evidence="8">
    <location>
        <begin position="208"/>
        <end position="230"/>
    </location>
</feature>
<comment type="similarity">
    <text evidence="2">Belongs to the CitM (TC 2.A.11) transporter family.</text>
</comment>
<dbReference type="InterPro" id="IPR013783">
    <property type="entry name" value="Ig-like_fold"/>
</dbReference>
<keyword evidence="3" id="KW-0813">Transport</keyword>
<feature type="domain" description="Citrate transporter-like" evidence="9">
    <location>
        <begin position="156"/>
        <end position="521"/>
    </location>
</feature>
<protein>
    <submittedName>
        <fullName evidence="10">Citrate transporter</fullName>
    </submittedName>
</protein>
<dbReference type="CDD" id="cd01116">
    <property type="entry name" value="P_permease"/>
    <property type="match status" value="1"/>
</dbReference>
<evidence type="ECO:0000256" key="1">
    <source>
        <dbReference type="ARBA" id="ARBA00004651"/>
    </source>
</evidence>
<feature type="transmembrane region" description="Helical" evidence="8">
    <location>
        <begin position="555"/>
        <end position="576"/>
    </location>
</feature>
<proteinExistence type="inferred from homology"/>
<sequence>MSIMRNQPVRIVFILIVLLGVWMPGADAGTINALNAENLYVSGQIVNSHGEAIPEASVTLAVTGNDAPVKKTVLTDGNGRYEFKALFPAGSLLNARILLEARKLSYAPSVRISLLPIRASIDALGSSVYLAEANLTLMRVASPALWISGAVLLFVYVMIGFELVHRTLAALAGATLLLSCSYLVGPFYPDLRIISFEIAARSVDLNVIFLLFSMMMIVGVCEKTGMFQWLAHRCYRISGGRASLLAAVLMILTAVTSSFLDNVTTMLLIIPVTIRIARSLGLNPIALMVPEVFASNVGGTATLIGDPPNIMIGSYTGLTFMDFGLNLGLPCLLVMAVSVLFFLIYYAKDYRDVGKAIESKHPEPAIDFAIKDRRLLFLSLVSLGITIVLFLLHGILKMAPSIAALIGTTILLISVGRRVDIVELLETKVEWSTLVFFAALFTVIAAAQESGLIHLIADGVKSASGDSLIVAVLMILWVSALASAVIDNIPYTATMLPVVAYLTATVPGAQNGVLWWALAMGACLGGNGTLIGASANVVTAGMAEKAGYRIAFAQYLKICLPPMILSIVVCTIWLLAVEL</sequence>
<evidence type="ECO:0000256" key="2">
    <source>
        <dbReference type="ARBA" id="ARBA00009843"/>
    </source>
</evidence>
<feature type="transmembrane region" description="Helical" evidence="8">
    <location>
        <begin position="375"/>
        <end position="396"/>
    </location>
</feature>
<dbReference type="KEGG" id="dwd:DSCW_30220"/>
<dbReference type="Pfam" id="PF03600">
    <property type="entry name" value="CitMHS"/>
    <property type="match status" value="1"/>
</dbReference>
<feature type="transmembrane region" description="Helical" evidence="8">
    <location>
        <begin position="144"/>
        <end position="161"/>
    </location>
</feature>
<evidence type="ECO:0000259" key="9">
    <source>
        <dbReference type="Pfam" id="PF03600"/>
    </source>
</evidence>
<keyword evidence="4" id="KW-1003">Cell membrane</keyword>
<gene>
    <name evidence="10" type="ORF">DSCW_30220</name>
</gene>
<dbReference type="Proteomes" id="UP000427769">
    <property type="component" value="Chromosome"/>
</dbReference>